<dbReference type="InterPro" id="IPR053187">
    <property type="entry name" value="Notoamide_regulator"/>
</dbReference>
<evidence type="ECO:0000313" key="2">
    <source>
        <dbReference type="Proteomes" id="UP000254937"/>
    </source>
</evidence>
<evidence type="ECO:0000313" key="1">
    <source>
        <dbReference type="EMBL" id="RDK41083.1"/>
    </source>
</evidence>
<dbReference type="AlphaFoldDB" id="A0A370PFY0"/>
<name>A0A370PFY0_ASPPH</name>
<dbReference type="PANTHER" id="PTHR47256:SF4">
    <property type="entry name" value="ZN(II)2CYS6 TRANSCRIPTION FACTOR (EUROFUNG)"/>
    <property type="match status" value="1"/>
</dbReference>
<reference evidence="1 2" key="1">
    <citation type="submission" date="2018-07" db="EMBL/GenBank/DDBJ databases">
        <title>Section-level genome sequencing of Aspergillus section Nigri to investigate inter- and intra-species variation.</title>
        <authorList>
            <consortium name="DOE Joint Genome Institute"/>
            <person name="Vesth T.C."/>
            <person name="Nybo J.L."/>
            <person name="Theobald S."/>
            <person name="Frisvad J.C."/>
            <person name="Larsen T.O."/>
            <person name="Nielsen K.F."/>
            <person name="Hoof J.B."/>
            <person name="Brandl J."/>
            <person name="Salamov A."/>
            <person name="Riley R."/>
            <person name="Gladden J.M."/>
            <person name="Phatale P."/>
            <person name="Nielsen M.T."/>
            <person name="Lyhne E.K."/>
            <person name="Kogle M.E."/>
            <person name="Strasser K."/>
            <person name="McDonnell E."/>
            <person name="Barry K."/>
            <person name="Clum A."/>
            <person name="Chen C."/>
            <person name="Nolan M."/>
            <person name="Sandor L."/>
            <person name="Kuo A."/>
            <person name="Lipzen A."/>
            <person name="Hainaut M."/>
            <person name="Drula E."/>
            <person name="Tsang A."/>
            <person name="Magnuson J.K."/>
            <person name="Henrissat B."/>
            <person name="Wiebenga A."/>
            <person name="Simmons B.A."/>
            <person name="Makela M.R."/>
            <person name="De vries R.P."/>
            <person name="Grigoriev I.V."/>
            <person name="Mortensen U.H."/>
            <person name="Baker S.E."/>
            <person name="Andersen M.R."/>
        </authorList>
    </citation>
    <scope>NUCLEOTIDE SEQUENCE [LARGE SCALE GENOMIC DNA]</scope>
    <source>
        <strain evidence="1 2">ATCC 13157</strain>
    </source>
</reference>
<organism evidence="1 2">
    <name type="scientific">Aspergillus phoenicis ATCC 13157</name>
    <dbReference type="NCBI Taxonomy" id="1353007"/>
    <lineage>
        <taxon>Eukaryota</taxon>
        <taxon>Fungi</taxon>
        <taxon>Dikarya</taxon>
        <taxon>Ascomycota</taxon>
        <taxon>Pezizomycotina</taxon>
        <taxon>Eurotiomycetes</taxon>
        <taxon>Eurotiomycetidae</taxon>
        <taxon>Eurotiales</taxon>
        <taxon>Aspergillaceae</taxon>
        <taxon>Aspergillus</taxon>
    </lineage>
</organism>
<dbReference type="Proteomes" id="UP000254937">
    <property type="component" value="Unassembled WGS sequence"/>
</dbReference>
<evidence type="ECO:0008006" key="3">
    <source>
        <dbReference type="Google" id="ProtNLM"/>
    </source>
</evidence>
<accession>A0A370PFY0</accession>
<proteinExistence type="predicted"/>
<gene>
    <name evidence="1" type="ORF">M752DRAFT_277140</name>
</gene>
<keyword evidence="2" id="KW-1185">Reference proteome</keyword>
<dbReference type="PANTHER" id="PTHR47256">
    <property type="entry name" value="ZN(II)2CYS6 TRANSCRIPTION FACTOR (EUROFUNG)-RELATED"/>
    <property type="match status" value="1"/>
</dbReference>
<protein>
    <recommendedName>
        <fullName evidence="3">Transcription factor domain-containing protein</fullName>
    </recommendedName>
</protein>
<dbReference type="EMBL" id="KZ851856">
    <property type="protein sequence ID" value="RDK41083.1"/>
    <property type="molecule type" value="Genomic_DNA"/>
</dbReference>
<sequence length="262" mass="29546">MKYLATTQPDRPRLPCDHGPAKTWVPYPREASPVQVYIACVFNNLCELSTINTDASALVFGSGQIPPPDTLPRTLQKIRLRLAQWRDNLPECLTLENITVSHAFTLHMVYYASIMVLWGSIKEPDDAAKAGTESTTFAAREVCVDAAESFVQLLRIYRAKWGIDYMCLTTVSCLSTALFTLLSELGDPGRKSDFTELCVVARACSRKWPIIKGLMRMLQLSARKNHVSLLPETHALFVDFEATIWERHDDARFKGIYPNFCI</sequence>
<dbReference type="CDD" id="cd12148">
    <property type="entry name" value="fungal_TF_MHR"/>
    <property type="match status" value="1"/>
</dbReference>